<dbReference type="PROSITE" id="PS50816">
    <property type="entry name" value="NAF"/>
    <property type="match status" value="1"/>
</dbReference>
<evidence type="ECO:0000256" key="15">
    <source>
        <dbReference type="SAM" id="MobiDB-lite"/>
    </source>
</evidence>
<comment type="catalytic activity">
    <reaction evidence="10">
        <text>L-threonyl-[protein] + ATP = O-phospho-L-threonyl-[protein] + ADP + H(+)</text>
        <dbReference type="Rhea" id="RHEA:46608"/>
        <dbReference type="Rhea" id="RHEA-COMP:11060"/>
        <dbReference type="Rhea" id="RHEA-COMP:11605"/>
        <dbReference type="ChEBI" id="CHEBI:15378"/>
        <dbReference type="ChEBI" id="CHEBI:30013"/>
        <dbReference type="ChEBI" id="CHEBI:30616"/>
        <dbReference type="ChEBI" id="CHEBI:61977"/>
        <dbReference type="ChEBI" id="CHEBI:456216"/>
        <dbReference type="EC" id="2.7.11.1"/>
    </reaction>
</comment>
<dbReference type="InterPro" id="IPR017441">
    <property type="entry name" value="Protein_kinase_ATP_BS"/>
</dbReference>
<dbReference type="InterPro" id="IPR000719">
    <property type="entry name" value="Prot_kinase_dom"/>
</dbReference>
<evidence type="ECO:0000313" key="19">
    <source>
        <dbReference type="Proteomes" id="UP000092600"/>
    </source>
</evidence>
<dbReference type="PROSITE" id="PS00107">
    <property type="entry name" value="PROTEIN_KINASE_ATP"/>
    <property type="match status" value="1"/>
</dbReference>
<evidence type="ECO:0000256" key="4">
    <source>
        <dbReference type="ARBA" id="ARBA00022527"/>
    </source>
</evidence>
<dbReference type="Pfam" id="PF00069">
    <property type="entry name" value="Pkinase"/>
    <property type="match status" value="1"/>
</dbReference>
<comment type="similarity">
    <text evidence="2">Belongs to the protein kinase superfamily. CAMK Ser/Thr protein kinase family. SNF1 subfamily.</text>
</comment>
<keyword evidence="6 13" id="KW-0547">Nucleotide-binding</keyword>
<evidence type="ECO:0000256" key="7">
    <source>
        <dbReference type="ARBA" id="ARBA00022777"/>
    </source>
</evidence>
<dbReference type="Proteomes" id="UP000092600">
    <property type="component" value="Unassembled WGS sequence"/>
</dbReference>
<dbReference type="InterPro" id="IPR004041">
    <property type="entry name" value="NAF_dom"/>
</dbReference>
<evidence type="ECO:0000256" key="14">
    <source>
        <dbReference type="RuleBase" id="RU000304"/>
    </source>
</evidence>
<evidence type="ECO:0000256" key="2">
    <source>
        <dbReference type="ARBA" id="ARBA00006234"/>
    </source>
</evidence>
<dbReference type="STRING" id="4615.A0A199VZ34"/>
<evidence type="ECO:0000259" key="16">
    <source>
        <dbReference type="PROSITE" id="PS50011"/>
    </source>
</evidence>
<evidence type="ECO:0000256" key="1">
    <source>
        <dbReference type="ARBA" id="ARBA00001936"/>
    </source>
</evidence>
<comment type="cofactor">
    <cofactor evidence="1">
        <name>Mn(2+)</name>
        <dbReference type="ChEBI" id="CHEBI:29035"/>
    </cofactor>
</comment>
<organism evidence="18 19">
    <name type="scientific">Ananas comosus</name>
    <name type="common">Pineapple</name>
    <name type="synonym">Ananas ananas</name>
    <dbReference type="NCBI Taxonomy" id="4615"/>
    <lineage>
        <taxon>Eukaryota</taxon>
        <taxon>Viridiplantae</taxon>
        <taxon>Streptophyta</taxon>
        <taxon>Embryophyta</taxon>
        <taxon>Tracheophyta</taxon>
        <taxon>Spermatophyta</taxon>
        <taxon>Magnoliopsida</taxon>
        <taxon>Liliopsida</taxon>
        <taxon>Poales</taxon>
        <taxon>Bromeliaceae</taxon>
        <taxon>Bromelioideae</taxon>
        <taxon>Ananas</taxon>
    </lineage>
</organism>
<proteinExistence type="inferred from homology"/>
<dbReference type="GO" id="GO:0004674">
    <property type="term" value="F:protein serine/threonine kinase activity"/>
    <property type="evidence" value="ECO:0007669"/>
    <property type="project" value="UniProtKB-KW"/>
</dbReference>
<dbReference type="AlphaFoldDB" id="A0A199VZ34"/>
<dbReference type="FunFam" id="1.10.510.10:FF:000571">
    <property type="entry name" value="Maternal embryonic leucine zipper kinase"/>
    <property type="match status" value="1"/>
</dbReference>
<keyword evidence="8 13" id="KW-0067">ATP-binding</keyword>
<feature type="region of interest" description="Disordered" evidence="15">
    <location>
        <begin position="254"/>
        <end position="290"/>
    </location>
</feature>
<keyword evidence="7 18" id="KW-0418">Kinase</keyword>
<dbReference type="FunFam" id="3.30.310.80:FF:000015">
    <property type="entry name" value="Non-specific serine/threonine protein kinase"/>
    <property type="match status" value="1"/>
</dbReference>
<evidence type="ECO:0000259" key="17">
    <source>
        <dbReference type="PROSITE" id="PS50816"/>
    </source>
</evidence>
<name>A0A199VZ34_ANACO</name>
<dbReference type="Gene3D" id="1.10.510.10">
    <property type="entry name" value="Transferase(Phosphotransferase) domain 1"/>
    <property type="match status" value="1"/>
</dbReference>
<accession>A0A199VZ34</accession>
<feature type="compositionally biased region" description="Low complexity" evidence="15">
    <location>
        <begin position="275"/>
        <end position="290"/>
    </location>
</feature>
<dbReference type="SUPFAM" id="SSF56112">
    <property type="entry name" value="Protein kinase-like (PK-like)"/>
    <property type="match status" value="1"/>
</dbReference>
<sequence length="441" mass="49086">MVSMAARANGEKRPLLLGRYEVGKLLGRGNFAKVYHAKNVRTGDEAAIKVMEKEKIFKSGLVAHIKREIAVLRRVRHPNIVQLFEVMATKTKIYFVMEYVRGGELFHRVAKGRLREDVARKYFQQLVSAVNFCHARGVYHRDIKAENLLVDENGDLKVSDFGLSAVADQMRQDGLFHTVSPFQDRTLMSCTVKFTRARSAAAVVSPDSPASSTVSRHQPERRITIPEIMENRWFRKGFRQIKFYVADDKVIHSFDDSDSPPPTPRDEPETEWDDSSSSGSSCSSSPRTPCALTASASSPLLTSNTTYGFDLPRPTSLNAFDIISFSPGFDLSGLFEERGQDTRFVSGAPATKIIEKLEEIAGTVNFAVRAKDCQVSLDGMKEGGMGPLSIAAEIFELTPELVVVEVKRKAGDRGEYEEFFNKRLKPGLQNLVYDGSTGKIS</sequence>
<dbReference type="InterPro" id="IPR008271">
    <property type="entry name" value="Ser/Thr_kinase_AS"/>
</dbReference>
<dbReference type="SMART" id="SM00220">
    <property type="entry name" value="S_TKc"/>
    <property type="match status" value="1"/>
</dbReference>
<comment type="caution">
    <text evidence="18">The sequence shown here is derived from an EMBL/GenBank/DDBJ whole genome shotgun (WGS) entry which is preliminary data.</text>
</comment>
<comment type="catalytic activity">
    <reaction evidence="11">
        <text>L-seryl-[protein] + ATP = O-phospho-L-seryl-[protein] + ADP + H(+)</text>
        <dbReference type="Rhea" id="RHEA:17989"/>
        <dbReference type="Rhea" id="RHEA-COMP:9863"/>
        <dbReference type="Rhea" id="RHEA-COMP:11604"/>
        <dbReference type="ChEBI" id="CHEBI:15378"/>
        <dbReference type="ChEBI" id="CHEBI:29999"/>
        <dbReference type="ChEBI" id="CHEBI:30616"/>
        <dbReference type="ChEBI" id="CHEBI:83421"/>
        <dbReference type="ChEBI" id="CHEBI:456216"/>
        <dbReference type="EC" id="2.7.11.1"/>
    </reaction>
</comment>
<dbReference type="Gene3D" id="3.30.310.80">
    <property type="entry name" value="Kinase associated domain 1, KA1"/>
    <property type="match status" value="1"/>
</dbReference>
<dbReference type="FunFam" id="3.30.200.20:FF:000096">
    <property type="entry name" value="Non-specific serine/threonine protein kinase"/>
    <property type="match status" value="1"/>
</dbReference>
<dbReference type="Pfam" id="PF03822">
    <property type="entry name" value="NAF"/>
    <property type="match status" value="1"/>
</dbReference>
<evidence type="ECO:0000256" key="8">
    <source>
        <dbReference type="ARBA" id="ARBA00022840"/>
    </source>
</evidence>
<dbReference type="PANTHER" id="PTHR43895">
    <property type="entry name" value="CALCIUM/CALMODULIN-DEPENDENT PROTEIN KINASE KINASE-RELATED"/>
    <property type="match status" value="1"/>
</dbReference>
<dbReference type="CDD" id="cd12195">
    <property type="entry name" value="CIPK_C"/>
    <property type="match status" value="1"/>
</dbReference>
<dbReference type="PROSITE" id="PS50011">
    <property type="entry name" value="PROTEIN_KINASE_DOM"/>
    <property type="match status" value="1"/>
</dbReference>
<dbReference type="GO" id="GO:0005524">
    <property type="term" value="F:ATP binding"/>
    <property type="evidence" value="ECO:0007669"/>
    <property type="project" value="UniProtKB-UniRule"/>
</dbReference>
<keyword evidence="4 14" id="KW-0723">Serine/threonine-protein kinase</keyword>
<evidence type="ECO:0000256" key="3">
    <source>
        <dbReference type="ARBA" id="ARBA00012513"/>
    </source>
</evidence>
<dbReference type="PROSITE" id="PS00108">
    <property type="entry name" value="PROTEIN_KINASE_ST"/>
    <property type="match status" value="1"/>
</dbReference>
<evidence type="ECO:0000256" key="10">
    <source>
        <dbReference type="ARBA" id="ARBA00047899"/>
    </source>
</evidence>
<feature type="binding site" evidence="13">
    <location>
        <position position="49"/>
    </location>
    <ligand>
        <name>ATP</name>
        <dbReference type="ChEBI" id="CHEBI:30616"/>
    </ligand>
</feature>
<dbReference type="EC" id="2.7.11.1" evidence="3"/>
<dbReference type="GO" id="GO:0007165">
    <property type="term" value="P:signal transduction"/>
    <property type="evidence" value="ECO:0007669"/>
    <property type="project" value="InterPro"/>
</dbReference>
<evidence type="ECO:0000256" key="11">
    <source>
        <dbReference type="ARBA" id="ARBA00048679"/>
    </source>
</evidence>
<keyword evidence="9" id="KW-0464">Manganese</keyword>
<dbReference type="GO" id="GO:0106310">
    <property type="term" value="F:protein serine kinase activity"/>
    <property type="evidence" value="ECO:0007669"/>
    <property type="project" value="RHEA"/>
</dbReference>
<feature type="domain" description="Protein kinase" evidence="16">
    <location>
        <begin position="20"/>
        <end position="329"/>
    </location>
</feature>
<evidence type="ECO:0000256" key="13">
    <source>
        <dbReference type="PROSITE-ProRule" id="PRU10141"/>
    </source>
</evidence>
<keyword evidence="5" id="KW-0808">Transferase</keyword>
<dbReference type="InterPro" id="IPR011009">
    <property type="entry name" value="Kinase-like_dom_sf"/>
</dbReference>
<evidence type="ECO:0000313" key="18">
    <source>
        <dbReference type="EMBL" id="OAY82502.1"/>
    </source>
</evidence>
<reference evidence="18 19" key="1">
    <citation type="journal article" date="2016" name="DNA Res.">
        <title>The draft genome of MD-2 pineapple using hybrid error correction of long reads.</title>
        <authorList>
            <person name="Redwan R.M."/>
            <person name="Saidin A."/>
            <person name="Kumar S.V."/>
        </authorList>
    </citation>
    <scope>NUCLEOTIDE SEQUENCE [LARGE SCALE GENOMIC DNA]</scope>
    <source>
        <strain evidence="19">cv. MD2</strain>
        <tissue evidence="18">Leaf</tissue>
    </source>
</reference>
<gene>
    <name evidence="18" type="ORF">ACMD2_19774</name>
</gene>
<comment type="function">
    <text evidence="12">CIPK serine-threonine protein kinases interact with CBL proteins. Binding of a CBL protein to the regulatory NAF domain of CIPK protein lead to the activation of the kinase in a calcium-dependent manner.</text>
</comment>
<evidence type="ECO:0000256" key="5">
    <source>
        <dbReference type="ARBA" id="ARBA00022679"/>
    </source>
</evidence>
<evidence type="ECO:0000256" key="12">
    <source>
        <dbReference type="ARBA" id="ARBA00058225"/>
    </source>
</evidence>
<dbReference type="EMBL" id="LSRQ01000480">
    <property type="protein sequence ID" value="OAY82502.1"/>
    <property type="molecule type" value="Genomic_DNA"/>
</dbReference>
<feature type="domain" description="NAF" evidence="17">
    <location>
        <begin position="312"/>
        <end position="336"/>
    </location>
</feature>
<evidence type="ECO:0000256" key="9">
    <source>
        <dbReference type="ARBA" id="ARBA00023211"/>
    </source>
</evidence>
<protein>
    <recommendedName>
        <fullName evidence="3">non-specific serine/threonine protein kinase</fullName>
        <ecNumber evidence="3">2.7.11.1</ecNumber>
    </recommendedName>
</protein>
<dbReference type="InterPro" id="IPR018451">
    <property type="entry name" value="NAF/FISL_domain"/>
</dbReference>
<evidence type="ECO:0000256" key="6">
    <source>
        <dbReference type="ARBA" id="ARBA00022741"/>
    </source>
</evidence>
<dbReference type="PANTHER" id="PTHR43895:SF140">
    <property type="entry name" value="CBL-INTERACTING SERINE_THREONINE-PROTEIN KINASE 12"/>
    <property type="match status" value="1"/>
</dbReference>